<proteinExistence type="predicted"/>
<dbReference type="EMBL" id="GGEC01075275">
    <property type="protein sequence ID" value="MBX55759.1"/>
    <property type="molecule type" value="Transcribed_RNA"/>
</dbReference>
<organism evidence="1">
    <name type="scientific">Rhizophora mucronata</name>
    <name type="common">Asiatic mangrove</name>
    <dbReference type="NCBI Taxonomy" id="61149"/>
    <lineage>
        <taxon>Eukaryota</taxon>
        <taxon>Viridiplantae</taxon>
        <taxon>Streptophyta</taxon>
        <taxon>Embryophyta</taxon>
        <taxon>Tracheophyta</taxon>
        <taxon>Spermatophyta</taxon>
        <taxon>Magnoliopsida</taxon>
        <taxon>eudicotyledons</taxon>
        <taxon>Gunneridae</taxon>
        <taxon>Pentapetalae</taxon>
        <taxon>rosids</taxon>
        <taxon>fabids</taxon>
        <taxon>Malpighiales</taxon>
        <taxon>Rhizophoraceae</taxon>
        <taxon>Rhizophora</taxon>
    </lineage>
</organism>
<protein>
    <submittedName>
        <fullName evidence="1">Uncharacterized protein</fullName>
    </submittedName>
</protein>
<dbReference type="AlphaFoldDB" id="A0A2P2PMB6"/>
<name>A0A2P2PMB6_RHIMU</name>
<evidence type="ECO:0000313" key="1">
    <source>
        <dbReference type="EMBL" id="MBX55759.1"/>
    </source>
</evidence>
<reference evidence="1" key="1">
    <citation type="submission" date="2018-02" db="EMBL/GenBank/DDBJ databases">
        <title>Rhizophora mucronata_Transcriptome.</title>
        <authorList>
            <person name="Meera S.P."/>
            <person name="Sreeshan A."/>
            <person name="Augustine A."/>
        </authorList>
    </citation>
    <scope>NUCLEOTIDE SEQUENCE</scope>
    <source>
        <tissue evidence="1">Leaf</tissue>
    </source>
</reference>
<accession>A0A2P2PMB6</accession>
<sequence>MSIDHNTRPFAKHRPAAFFVVAEQLLDFLHHGVMFICLA</sequence>